<sequence length="543" mass="60240">MLTLLAGLLALYVLPTLTIPLRHAELLFGKPLNSLHPMSPLDSPSPIEAGLPKSPLDIALPEANTLPPPTLPMPTLDSFRPRGLLGSRRIADKLEELPPCQRQCVKTLHDTLGDVLHNGNYVDKYRKTCSAYKYARKCVKKQQELCNENGELFAVATSGIHYMCIEQGKAFNATIECVERNAVQVQGICEYQCHTRENLIKVITESRFMQPFGRALATLRSDSAHPAAFGEPHIPMDPELYHFGHPEGGLGLMDPMGSLDGASQHDIGDPMHDYATIAAHACQQFECALKCLRGKYDMLCAPNSGMLLSEAIIRPMALGHRMFPPAFLALGMMLPESCKFLSSGTRMLRHRIDPSIHAELLRKFGTTDEEEDYEDEDYVEEDPNNKSPIYGNVDLEALVNSIYDNETGEVYDGYNVNSIYDNETGEVYDGYNGTAAHKLKASGENSTLNYSDQIVNYKIAEYSNSSYEGPAEDFEDLFAIFESNDTFVDGSGEGNEESRIIVFRTPLSNKPTYSMFTANTTGILHCGVARRRNILTTNNETLT</sequence>
<feature type="region of interest" description="Disordered" evidence="1">
    <location>
        <begin position="367"/>
        <end position="386"/>
    </location>
</feature>
<dbReference type="Proteomes" id="UP001176961">
    <property type="component" value="Unassembled WGS sequence"/>
</dbReference>
<feature type="chain" id="PRO_5041383443" description="Chondroitin proteoglycan 4 domain-containing protein" evidence="2">
    <location>
        <begin position="19"/>
        <end position="543"/>
    </location>
</feature>
<accession>A0AA36GK47</accession>
<protein>
    <recommendedName>
        <fullName evidence="3">Chondroitin proteoglycan 4 domain-containing protein</fullName>
    </recommendedName>
</protein>
<keyword evidence="2" id="KW-0732">Signal</keyword>
<evidence type="ECO:0000256" key="2">
    <source>
        <dbReference type="SAM" id="SignalP"/>
    </source>
</evidence>
<evidence type="ECO:0000259" key="3">
    <source>
        <dbReference type="Pfam" id="PF15481"/>
    </source>
</evidence>
<name>A0AA36GK47_CYLNA</name>
<dbReference type="EMBL" id="CATQJL010000001">
    <property type="protein sequence ID" value="CAJ0590545.1"/>
    <property type="molecule type" value="Genomic_DNA"/>
</dbReference>
<dbReference type="InterPro" id="IPR053123">
    <property type="entry name" value="CPG4-like"/>
</dbReference>
<evidence type="ECO:0000313" key="4">
    <source>
        <dbReference type="EMBL" id="CAJ0590545.1"/>
    </source>
</evidence>
<dbReference type="PANTHER" id="PTHR37442:SF2">
    <property type="entry name" value="CHONDROITIN PROTEOGLYCAN 4"/>
    <property type="match status" value="1"/>
</dbReference>
<comment type="caution">
    <text evidence="4">The sequence shown here is derived from an EMBL/GenBank/DDBJ whole genome shotgun (WGS) entry which is preliminary data.</text>
</comment>
<organism evidence="4 5">
    <name type="scientific">Cylicocyclus nassatus</name>
    <name type="common">Nematode worm</name>
    <dbReference type="NCBI Taxonomy" id="53992"/>
    <lineage>
        <taxon>Eukaryota</taxon>
        <taxon>Metazoa</taxon>
        <taxon>Ecdysozoa</taxon>
        <taxon>Nematoda</taxon>
        <taxon>Chromadorea</taxon>
        <taxon>Rhabditida</taxon>
        <taxon>Rhabditina</taxon>
        <taxon>Rhabditomorpha</taxon>
        <taxon>Strongyloidea</taxon>
        <taxon>Strongylidae</taxon>
        <taxon>Cylicocyclus</taxon>
    </lineage>
</organism>
<keyword evidence="5" id="KW-1185">Reference proteome</keyword>
<proteinExistence type="predicted"/>
<gene>
    <name evidence="4" type="ORF">CYNAS_LOCUS2528</name>
</gene>
<dbReference type="InterPro" id="IPR029153">
    <property type="entry name" value="CPG4"/>
</dbReference>
<dbReference type="PANTHER" id="PTHR37442">
    <property type="entry name" value="F18A1.7 PROTEIN-RELATED"/>
    <property type="match status" value="1"/>
</dbReference>
<evidence type="ECO:0000313" key="5">
    <source>
        <dbReference type="Proteomes" id="UP001176961"/>
    </source>
</evidence>
<feature type="compositionally biased region" description="Acidic residues" evidence="1">
    <location>
        <begin position="367"/>
        <end position="382"/>
    </location>
</feature>
<dbReference type="AlphaFoldDB" id="A0AA36GK47"/>
<dbReference type="Pfam" id="PF15481">
    <property type="entry name" value="CPG4"/>
    <property type="match status" value="1"/>
</dbReference>
<reference evidence="4" key="1">
    <citation type="submission" date="2023-07" db="EMBL/GenBank/DDBJ databases">
        <authorList>
            <consortium name="CYATHOMIX"/>
        </authorList>
    </citation>
    <scope>NUCLEOTIDE SEQUENCE</scope>
    <source>
        <strain evidence="4">N/A</strain>
    </source>
</reference>
<feature type="signal peptide" evidence="2">
    <location>
        <begin position="1"/>
        <end position="18"/>
    </location>
</feature>
<evidence type="ECO:0000256" key="1">
    <source>
        <dbReference type="SAM" id="MobiDB-lite"/>
    </source>
</evidence>
<feature type="domain" description="Chondroitin proteoglycan 4" evidence="3">
    <location>
        <begin position="100"/>
        <end position="194"/>
    </location>
</feature>